<reference evidence="2" key="1">
    <citation type="journal article" date="2017" name="bioRxiv">
        <title>Comparative analysis of the genomes of Stylophora pistillata and Acropora digitifera provides evidence for extensive differences between species of corals.</title>
        <authorList>
            <person name="Voolstra C.R."/>
            <person name="Li Y."/>
            <person name="Liew Y.J."/>
            <person name="Baumgarten S."/>
            <person name="Zoccola D."/>
            <person name="Flot J.-F."/>
            <person name="Tambutte S."/>
            <person name="Allemand D."/>
            <person name="Aranda M."/>
        </authorList>
    </citation>
    <scope>NUCLEOTIDE SEQUENCE [LARGE SCALE GENOMIC DNA]</scope>
</reference>
<evidence type="ECO:0008006" key="3">
    <source>
        <dbReference type="Google" id="ProtNLM"/>
    </source>
</evidence>
<keyword evidence="2" id="KW-1185">Reference proteome</keyword>
<name>A0A2B4RCC9_STYPI</name>
<dbReference type="GO" id="GO:0031012">
    <property type="term" value="C:extracellular matrix"/>
    <property type="evidence" value="ECO:0007669"/>
    <property type="project" value="TreeGrafter"/>
</dbReference>
<dbReference type="STRING" id="50429.A0A2B4RCC9"/>
<dbReference type="EMBL" id="LSMT01000778">
    <property type="protein sequence ID" value="PFX14453.1"/>
    <property type="molecule type" value="Genomic_DNA"/>
</dbReference>
<dbReference type="PANTHER" id="PTHR33395:SF22">
    <property type="entry name" value="REVERSE TRANSCRIPTASE DOMAIN-CONTAINING PROTEIN"/>
    <property type="match status" value="1"/>
</dbReference>
<dbReference type="OrthoDB" id="5975154at2759"/>
<sequence length="429" mass="48802">MVAEGWSEKAIKIQGACDGPKEGERLGHWGYATGRGMRLNPKNCKEMIVNTLKYQPIALDTAKILGFCGYCQSHVLRPPDRHIGVELENIQIRTLAKVKRARAPTKLYPNSSLTFHPLIKLVHEIELNPGPQNFSVKDSGGKNANSMKLANLNALSLKRREQFILVEETILENKFHVFTVEETWLDDSISDLNIEIPGYHLFQVDRQKRGGEVCIYVSHSYKTELLSDISNMSTNGFHQLWLKVQVKNMKSVLVCAVYRPPDLSIDFFDADLSPNSVTASLLNKPIYIIGDLNCNLLKPNIPESVSLMNFCRMFSLNQMVSSPNRVTDSTATLLDVIITSNLNKIRDVKIIESSVNDHDLVYAILRLKKQRPKPVYITTRCFKHYQTKAFFTDIEQAPWSVLDVFDDVNDKLFAFNEFFCDIVDRHAHI</sequence>
<accession>A0A2B4RCC9</accession>
<proteinExistence type="predicted"/>
<protein>
    <recommendedName>
        <fullName evidence="3">Endonuclease/exonuclease/phosphatase domain-containing protein</fullName>
    </recommendedName>
</protein>
<evidence type="ECO:0000313" key="1">
    <source>
        <dbReference type="EMBL" id="PFX14453.1"/>
    </source>
</evidence>
<dbReference type="Gene3D" id="3.60.10.10">
    <property type="entry name" value="Endonuclease/exonuclease/phosphatase"/>
    <property type="match status" value="1"/>
</dbReference>
<evidence type="ECO:0000313" key="2">
    <source>
        <dbReference type="Proteomes" id="UP000225706"/>
    </source>
</evidence>
<organism evidence="1 2">
    <name type="scientific">Stylophora pistillata</name>
    <name type="common">Smooth cauliflower coral</name>
    <dbReference type="NCBI Taxonomy" id="50429"/>
    <lineage>
        <taxon>Eukaryota</taxon>
        <taxon>Metazoa</taxon>
        <taxon>Cnidaria</taxon>
        <taxon>Anthozoa</taxon>
        <taxon>Hexacorallia</taxon>
        <taxon>Scleractinia</taxon>
        <taxon>Astrocoeniina</taxon>
        <taxon>Pocilloporidae</taxon>
        <taxon>Stylophora</taxon>
    </lineage>
</organism>
<dbReference type="Proteomes" id="UP000225706">
    <property type="component" value="Unassembled WGS sequence"/>
</dbReference>
<dbReference type="InterPro" id="IPR036691">
    <property type="entry name" value="Endo/exonu/phosph_ase_sf"/>
</dbReference>
<gene>
    <name evidence="1" type="ORF">AWC38_SpisGene21387</name>
</gene>
<comment type="caution">
    <text evidence="1">The sequence shown here is derived from an EMBL/GenBank/DDBJ whole genome shotgun (WGS) entry which is preliminary data.</text>
</comment>
<dbReference type="SUPFAM" id="SSF56219">
    <property type="entry name" value="DNase I-like"/>
    <property type="match status" value="1"/>
</dbReference>
<dbReference type="AlphaFoldDB" id="A0A2B4RCC9"/>
<dbReference type="PANTHER" id="PTHR33395">
    <property type="entry name" value="TRANSCRIPTASE, PUTATIVE-RELATED-RELATED"/>
    <property type="match status" value="1"/>
</dbReference>